<name>A0AAN8GA98_TRICO</name>
<accession>A0AAN8GA98</accession>
<organism evidence="1 2">
    <name type="scientific">Trichostrongylus colubriformis</name>
    <name type="common">Black scour worm</name>
    <dbReference type="NCBI Taxonomy" id="6319"/>
    <lineage>
        <taxon>Eukaryota</taxon>
        <taxon>Metazoa</taxon>
        <taxon>Ecdysozoa</taxon>
        <taxon>Nematoda</taxon>
        <taxon>Chromadorea</taxon>
        <taxon>Rhabditida</taxon>
        <taxon>Rhabditina</taxon>
        <taxon>Rhabditomorpha</taxon>
        <taxon>Strongyloidea</taxon>
        <taxon>Trichostrongylidae</taxon>
        <taxon>Trichostrongylus</taxon>
    </lineage>
</organism>
<reference evidence="1 2" key="1">
    <citation type="submission" date="2019-10" db="EMBL/GenBank/DDBJ databases">
        <title>Assembly and Annotation for the nematode Trichostrongylus colubriformis.</title>
        <authorList>
            <person name="Martin J."/>
        </authorList>
    </citation>
    <scope>NUCLEOTIDE SEQUENCE [LARGE SCALE GENOMIC DNA]</scope>
    <source>
        <strain evidence="1">G859</strain>
        <tissue evidence="1">Whole worm</tissue>
    </source>
</reference>
<dbReference type="Proteomes" id="UP001331761">
    <property type="component" value="Unassembled WGS sequence"/>
</dbReference>
<keyword evidence="2" id="KW-1185">Reference proteome</keyword>
<sequence length="77" mass="8989">MEEDQGGVEDNDDQVEEDLLDFGEKYDYRDSNSEVKEECAPADKVAHEQYSYPEKQRKMELGRRRSLIRAFLAGKVM</sequence>
<gene>
    <name evidence="1" type="ORF">GCK32_022811</name>
</gene>
<dbReference type="AlphaFoldDB" id="A0AAN8GA98"/>
<protein>
    <submittedName>
        <fullName evidence="1">Uncharacterized protein</fullName>
    </submittedName>
</protein>
<comment type="caution">
    <text evidence="1">The sequence shown here is derived from an EMBL/GenBank/DDBJ whole genome shotgun (WGS) entry which is preliminary data.</text>
</comment>
<proteinExistence type="predicted"/>
<evidence type="ECO:0000313" key="2">
    <source>
        <dbReference type="Proteomes" id="UP001331761"/>
    </source>
</evidence>
<evidence type="ECO:0000313" key="1">
    <source>
        <dbReference type="EMBL" id="KAK5980303.1"/>
    </source>
</evidence>
<dbReference type="EMBL" id="WIXE01007589">
    <property type="protein sequence ID" value="KAK5980303.1"/>
    <property type="molecule type" value="Genomic_DNA"/>
</dbReference>